<dbReference type="SUPFAM" id="SSF53850">
    <property type="entry name" value="Periplasmic binding protein-like II"/>
    <property type="match status" value="1"/>
</dbReference>
<reference evidence="6 7" key="1">
    <citation type="submission" date="2020-04" db="EMBL/GenBank/DDBJ databases">
        <authorList>
            <person name="De Canck E."/>
        </authorList>
    </citation>
    <scope>NUCLEOTIDE SEQUENCE [LARGE SCALE GENOMIC DNA]</scope>
    <source>
        <strain evidence="6 7">LMG 6000</strain>
    </source>
</reference>
<dbReference type="InterPro" id="IPR000847">
    <property type="entry name" value="LysR_HTH_N"/>
</dbReference>
<dbReference type="PANTHER" id="PTHR30537">
    <property type="entry name" value="HTH-TYPE TRANSCRIPTIONAL REGULATOR"/>
    <property type="match status" value="1"/>
</dbReference>
<evidence type="ECO:0000256" key="3">
    <source>
        <dbReference type="ARBA" id="ARBA00023125"/>
    </source>
</evidence>
<keyword evidence="3" id="KW-0238">DNA-binding</keyword>
<feature type="domain" description="HTH lysR-type" evidence="5">
    <location>
        <begin position="1"/>
        <end position="58"/>
    </location>
</feature>
<dbReference type="Gene3D" id="1.10.10.10">
    <property type="entry name" value="Winged helix-like DNA-binding domain superfamily/Winged helix DNA-binding domain"/>
    <property type="match status" value="1"/>
</dbReference>
<gene>
    <name evidence="6" type="primary">dmlR_23</name>
    <name evidence="6" type="ORF">LMG6000_03583</name>
</gene>
<dbReference type="GO" id="GO:0003700">
    <property type="term" value="F:DNA-binding transcription factor activity"/>
    <property type="evidence" value="ECO:0007669"/>
    <property type="project" value="InterPro"/>
</dbReference>
<dbReference type="Proteomes" id="UP000494183">
    <property type="component" value="Unassembled WGS sequence"/>
</dbReference>
<dbReference type="GO" id="GO:0043565">
    <property type="term" value="F:sequence-specific DNA binding"/>
    <property type="evidence" value="ECO:0007669"/>
    <property type="project" value="TreeGrafter"/>
</dbReference>
<dbReference type="PROSITE" id="PS50931">
    <property type="entry name" value="HTH_LYSR"/>
    <property type="match status" value="1"/>
</dbReference>
<dbReference type="SUPFAM" id="SSF46785">
    <property type="entry name" value="Winged helix' DNA-binding domain"/>
    <property type="match status" value="1"/>
</dbReference>
<dbReference type="RefSeq" id="WP_175201424.1">
    <property type="nucleotide sequence ID" value="NZ_CADILH010000005.1"/>
</dbReference>
<dbReference type="EMBL" id="CADILH010000005">
    <property type="protein sequence ID" value="CAB3934120.1"/>
    <property type="molecule type" value="Genomic_DNA"/>
</dbReference>
<dbReference type="Pfam" id="PF03466">
    <property type="entry name" value="LysR_substrate"/>
    <property type="match status" value="1"/>
</dbReference>
<dbReference type="PANTHER" id="PTHR30537:SF3">
    <property type="entry name" value="TRANSCRIPTIONAL REGULATORY PROTEIN"/>
    <property type="match status" value="1"/>
</dbReference>
<accession>A0A6S7F3A3</accession>
<evidence type="ECO:0000256" key="4">
    <source>
        <dbReference type="ARBA" id="ARBA00023163"/>
    </source>
</evidence>
<comment type="similarity">
    <text evidence="1">Belongs to the LysR transcriptional regulatory family.</text>
</comment>
<keyword evidence="4" id="KW-0804">Transcription</keyword>
<keyword evidence="2" id="KW-0805">Transcription regulation</keyword>
<evidence type="ECO:0000313" key="7">
    <source>
        <dbReference type="Proteomes" id="UP000494183"/>
    </source>
</evidence>
<dbReference type="GO" id="GO:0006351">
    <property type="term" value="P:DNA-templated transcription"/>
    <property type="evidence" value="ECO:0007669"/>
    <property type="project" value="TreeGrafter"/>
</dbReference>
<dbReference type="InterPro" id="IPR005119">
    <property type="entry name" value="LysR_subst-bd"/>
</dbReference>
<keyword evidence="7" id="KW-1185">Reference proteome</keyword>
<dbReference type="InterPro" id="IPR058163">
    <property type="entry name" value="LysR-type_TF_proteobact-type"/>
</dbReference>
<dbReference type="InterPro" id="IPR036388">
    <property type="entry name" value="WH-like_DNA-bd_sf"/>
</dbReference>
<evidence type="ECO:0000313" key="6">
    <source>
        <dbReference type="EMBL" id="CAB3934120.1"/>
    </source>
</evidence>
<protein>
    <submittedName>
        <fullName evidence="6">HTH-type transcriptional regulator DmlR</fullName>
    </submittedName>
</protein>
<dbReference type="Pfam" id="PF00126">
    <property type="entry name" value="HTH_1"/>
    <property type="match status" value="1"/>
</dbReference>
<dbReference type="Gene3D" id="3.40.190.290">
    <property type="match status" value="1"/>
</dbReference>
<sequence length="289" mass="31843">MDWDNARIFLAIYRVGTLRGAAALLQIDQATAGRRLAALESSLDARLFLRTPGGYVPTAAGELAFAAAERMEQAADQLQRQMQGLDHRLSGGVRVATSETVASYYVLEAVRRVHAHHPDIRVTLSTAIQLSNLTRREADLAIRNIRPDNPDLIYRHLARKEVGLYASRTYLEAHGEPRLGTAFAGHALVTYQQAVLPGWSDTFCGEPTGNGRIGVELNSGMMIIEAVVAGLGIGQVPIHMAPLYPELVRIWPTRSEPYDLWLVMHGDLNRTARVRAVADAIVEVFEEDK</sequence>
<organism evidence="6 7">
    <name type="scientific">Achromobacter insolitus</name>
    <dbReference type="NCBI Taxonomy" id="217204"/>
    <lineage>
        <taxon>Bacteria</taxon>
        <taxon>Pseudomonadati</taxon>
        <taxon>Pseudomonadota</taxon>
        <taxon>Betaproteobacteria</taxon>
        <taxon>Burkholderiales</taxon>
        <taxon>Alcaligenaceae</taxon>
        <taxon>Achromobacter</taxon>
    </lineage>
</organism>
<proteinExistence type="inferred from homology"/>
<evidence type="ECO:0000259" key="5">
    <source>
        <dbReference type="PROSITE" id="PS50931"/>
    </source>
</evidence>
<name>A0A6S7F3A3_9BURK</name>
<evidence type="ECO:0000256" key="1">
    <source>
        <dbReference type="ARBA" id="ARBA00009437"/>
    </source>
</evidence>
<dbReference type="InterPro" id="IPR036390">
    <property type="entry name" value="WH_DNA-bd_sf"/>
</dbReference>
<evidence type="ECO:0000256" key="2">
    <source>
        <dbReference type="ARBA" id="ARBA00023015"/>
    </source>
</evidence>
<dbReference type="AlphaFoldDB" id="A0A6S7F3A3"/>